<dbReference type="InterPro" id="IPR002347">
    <property type="entry name" value="SDR_fam"/>
</dbReference>
<sequence>MRGLRDRLTALVEELGAENAMAFQVDVSDRDAVKAFVDRAAETFGRIDVMINNAGVMPLGPLEAMRFVEWDRCIDVNTRGCSGASPLPCRTSRNRRPGNSSTLRPLPDTRSIPASSFARCVLFAMGQPEEVDINEVLFRPTSQEL</sequence>
<dbReference type="InterPro" id="IPR036291">
    <property type="entry name" value="NAD(P)-bd_dom_sf"/>
</dbReference>
<evidence type="ECO:0000313" key="6">
    <source>
        <dbReference type="Proteomes" id="UP001209755"/>
    </source>
</evidence>
<dbReference type="Pfam" id="PF00106">
    <property type="entry name" value="adh_short"/>
    <property type="match status" value="1"/>
</dbReference>
<comment type="similarity">
    <text evidence="1">Belongs to the short-chain dehydrogenases/reductases (SDR) family.</text>
</comment>
<protein>
    <submittedName>
        <fullName evidence="5">NADP-dependent 3-hydroxy acid dehydrogenase YdfG</fullName>
    </submittedName>
</protein>
<feature type="region of interest" description="Disordered" evidence="4">
    <location>
        <begin position="85"/>
        <end position="109"/>
    </location>
</feature>
<keyword evidence="6" id="KW-1185">Reference proteome</keyword>
<evidence type="ECO:0000313" key="5">
    <source>
        <dbReference type="EMBL" id="MCW2308962.1"/>
    </source>
</evidence>
<evidence type="ECO:0000256" key="3">
    <source>
        <dbReference type="ARBA" id="ARBA00023002"/>
    </source>
</evidence>
<evidence type="ECO:0000256" key="1">
    <source>
        <dbReference type="ARBA" id="ARBA00006484"/>
    </source>
</evidence>
<name>A0ABT3HEY8_9HYPH</name>
<dbReference type="CDD" id="cd05233">
    <property type="entry name" value="SDR_c"/>
    <property type="match status" value="1"/>
</dbReference>
<keyword evidence="2" id="KW-0521">NADP</keyword>
<accession>A0ABT3HEY8</accession>
<dbReference type="Gene3D" id="3.40.50.720">
    <property type="entry name" value="NAD(P)-binding Rossmann-like Domain"/>
    <property type="match status" value="1"/>
</dbReference>
<dbReference type="PANTHER" id="PTHR43391">
    <property type="entry name" value="RETINOL DEHYDROGENASE-RELATED"/>
    <property type="match status" value="1"/>
</dbReference>
<organism evidence="5 6">
    <name type="scientific">Rhodobium gokarnense</name>
    <dbReference type="NCBI Taxonomy" id="364296"/>
    <lineage>
        <taxon>Bacteria</taxon>
        <taxon>Pseudomonadati</taxon>
        <taxon>Pseudomonadota</taxon>
        <taxon>Alphaproteobacteria</taxon>
        <taxon>Hyphomicrobiales</taxon>
        <taxon>Rhodobiaceae</taxon>
        <taxon>Rhodobium</taxon>
    </lineage>
</organism>
<evidence type="ECO:0000256" key="4">
    <source>
        <dbReference type="SAM" id="MobiDB-lite"/>
    </source>
</evidence>
<dbReference type="PANTHER" id="PTHR43391:SF14">
    <property type="entry name" value="DEHYDROGENASE_REDUCTASE SDR FAMILY PROTEIN 7-LIKE"/>
    <property type="match status" value="1"/>
</dbReference>
<dbReference type="EMBL" id="JAOQNS010000010">
    <property type="protein sequence ID" value="MCW2308962.1"/>
    <property type="molecule type" value="Genomic_DNA"/>
</dbReference>
<gene>
    <name evidence="5" type="ORF">M2319_003313</name>
</gene>
<evidence type="ECO:0000256" key="2">
    <source>
        <dbReference type="ARBA" id="ARBA00022857"/>
    </source>
</evidence>
<comment type="caution">
    <text evidence="5">The sequence shown here is derived from an EMBL/GenBank/DDBJ whole genome shotgun (WGS) entry which is preliminary data.</text>
</comment>
<dbReference type="Proteomes" id="UP001209755">
    <property type="component" value="Unassembled WGS sequence"/>
</dbReference>
<proteinExistence type="inferred from homology"/>
<reference evidence="6" key="1">
    <citation type="submission" date="2023-07" db="EMBL/GenBank/DDBJ databases">
        <title>Genome sequencing of Purple Non-Sulfur Bacteria from various extreme environments.</title>
        <authorList>
            <person name="Mayer M."/>
        </authorList>
    </citation>
    <scope>NUCLEOTIDE SEQUENCE [LARGE SCALE GENOMIC DNA]</scope>
    <source>
        <strain evidence="6">DSM 17935</strain>
    </source>
</reference>
<dbReference type="SUPFAM" id="SSF51735">
    <property type="entry name" value="NAD(P)-binding Rossmann-fold domains"/>
    <property type="match status" value="1"/>
</dbReference>
<keyword evidence="3" id="KW-0560">Oxidoreductase</keyword>